<feature type="binding site" evidence="6">
    <location>
        <position position="146"/>
    </location>
    <ligand>
        <name>FMN</name>
        <dbReference type="ChEBI" id="CHEBI:58210"/>
    </ligand>
</feature>
<evidence type="ECO:0000313" key="8">
    <source>
        <dbReference type="EMBL" id="AEI43496.1"/>
    </source>
</evidence>
<dbReference type="GO" id="GO:0004497">
    <property type="term" value="F:monooxygenase activity"/>
    <property type="evidence" value="ECO:0007669"/>
    <property type="project" value="UniProtKB-KW"/>
</dbReference>
<dbReference type="Proteomes" id="UP000006620">
    <property type="component" value="Chromosome"/>
</dbReference>
<feature type="domain" description="Luciferase-like" evidence="7">
    <location>
        <begin position="25"/>
        <end position="384"/>
    </location>
</feature>
<feature type="binding site" evidence="6">
    <location>
        <position position="96"/>
    </location>
    <ligand>
        <name>FMN</name>
        <dbReference type="ChEBI" id="CHEBI:58210"/>
    </ligand>
</feature>
<keyword evidence="4 8" id="KW-0503">Monooxygenase</keyword>
<dbReference type="KEGG" id="pms:KNP414_04971"/>
<dbReference type="SUPFAM" id="SSF51679">
    <property type="entry name" value="Bacterial luciferase-like"/>
    <property type="match status" value="1"/>
</dbReference>
<evidence type="ECO:0000256" key="3">
    <source>
        <dbReference type="ARBA" id="ARBA00023002"/>
    </source>
</evidence>
<dbReference type="InterPro" id="IPR011251">
    <property type="entry name" value="Luciferase-like_dom"/>
</dbReference>
<dbReference type="EMBL" id="CP002869">
    <property type="protein sequence ID" value="AEI43496.1"/>
    <property type="molecule type" value="Genomic_DNA"/>
</dbReference>
<reference evidence="9" key="1">
    <citation type="submission" date="2011-06" db="EMBL/GenBank/DDBJ databases">
        <title>Complete genome sequence of Paenibacillus mucilaginosus KNP414.</title>
        <authorList>
            <person name="Wang J."/>
            <person name="Hu S."/>
            <person name="Hu X."/>
            <person name="Zhang B."/>
            <person name="Dong D."/>
            <person name="Zhang S."/>
            <person name="Zhao K."/>
            <person name="Wu D."/>
        </authorList>
    </citation>
    <scope>NUCLEOTIDE SEQUENCE [LARGE SCALE GENOMIC DNA]</scope>
    <source>
        <strain evidence="9">KNP414</strain>
    </source>
</reference>
<keyword evidence="3" id="KW-0560">Oxidoreductase</keyword>
<evidence type="ECO:0000256" key="5">
    <source>
        <dbReference type="ARBA" id="ARBA00033748"/>
    </source>
</evidence>
<dbReference type="GO" id="GO:0016705">
    <property type="term" value="F:oxidoreductase activity, acting on paired donors, with incorporation or reduction of molecular oxygen"/>
    <property type="evidence" value="ECO:0007669"/>
    <property type="project" value="InterPro"/>
</dbReference>
<gene>
    <name evidence="8" type="ordered locus">KNP414_04971</name>
</gene>
<keyword evidence="2 6" id="KW-0288">FMN</keyword>
<feature type="binding site" evidence="6">
    <location>
        <position position="58"/>
    </location>
    <ligand>
        <name>FMN</name>
        <dbReference type="ChEBI" id="CHEBI:58210"/>
    </ligand>
</feature>
<dbReference type="AlphaFoldDB" id="F8FLC8"/>
<feature type="binding site" evidence="6">
    <location>
        <position position="221"/>
    </location>
    <ligand>
        <name>FMN</name>
        <dbReference type="ChEBI" id="CHEBI:58210"/>
    </ligand>
</feature>
<feature type="binding site" evidence="6">
    <location>
        <position position="150"/>
    </location>
    <ligand>
        <name>FMN</name>
        <dbReference type="ChEBI" id="CHEBI:58210"/>
    </ligand>
</feature>
<evidence type="ECO:0000259" key="7">
    <source>
        <dbReference type="Pfam" id="PF00296"/>
    </source>
</evidence>
<accession>F8FLC8</accession>
<reference evidence="8 9" key="2">
    <citation type="journal article" date="2013" name="Genome Announc.">
        <title>Genome Sequence of Growth-Improving Paenibacillus mucilaginosus Strain KNP414.</title>
        <authorList>
            <person name="Lu J.J."/>
            <person name="Wang J.F."/>
            <person name="Hu X.F."/>
        </authorList>
    </citation>
    <scope>NUCLEOTIDE SEQUENCE [LARGE SCALE GENOMIC DNA]</scope>
    <source>
        <strain evidence="8 9">KNP414</strain>
    </source>
</reference>
<name>F8FLC8_PAEMK</name>
<dbReference type="InterPro" id="IPR051260">
    <property type="entry name" value="Diverse_substr_monoxygenases"/>
</dbReference>
<evidence type="ECO:0000256" key="2">
    <source>
        <dbReference type="ARBA" id="ARBA00022643"/>
    </source>
</evidence>
<sequence length="438" mass="48124">MTKKNRMILNLLLSPAGSHRGAWRHPDTRLEELHDIRHYHRLARLAEQARIDSLFLADGLSVEVEAVRHGPILSFEPLTLLSSIASVTEHIGLIATASTTFGEPYHTARFFSSLDAISGGRAGWNIVTTGVERTAYNFGLAGLPPHALRYERASEFTEVVLKLWDSWEEGALVQDQAAGVYADPAKVHEIRHEGVHFSVRGALNAVRCPQGRPLLVQAGASEEGRNLAARFAEMIFTVQPTLEEARAFYRDIKRRTALAGRSPERLKVLPGLLVNVGATEAEAEQKAAELRAIVSVERSVMSLSNLLGMDFSAYSLDDPFPPLPEPQDVNAYHSFHALVRGITSQERLTIREFVHKHWSGSGQLAVTGTPKQVADVMEAWFLGGAADGFNVMPQLAFGGVEAFLGLVVPELQRRGLFPDRYTGRTLRENLGLEGSLGV</sequence>
<dbReference type="NCBIfam" id="TIGR03860">
    <property type="entry name" value="FMN_nitrolo"/>
    <property type="match status" value="1"/>
</dbReference>
<protein>
    <submittedName>
        <fullName evidence="8">Arylsulfonate monooxygenase</fullName>
    </submittedName>
</protein>
<dbReference type="Pfam" id="PF00296">
    <property type="entry name" value="Bac_luciferase"/>
    <property type="match status" value="1"/>
</dbReference>
<dbReference type="PANTHER" id="PTHR30011:SF16">
    <property type="entry name" value="C2H2 FINGER DOMAIN TRANSCRIPTION FACTOR (EUROFUNG)-RELATED"/>
    <property type="match status" value="1"/>
</dbReference>
<dbReference type="HOGENOM" id="CLU_022256_1_2_9"/>
<organism evidence="8 9">
    <name type="scientific">Paenibacillus mucilaginosus (strain KNP414)</name>
    <dbReference type="NCBI Taxonomy" id="1036673"/>
    <lineage>
        <taxon>Bacteria</taxon>
        <taxon>Bacillati</taxon>
        <taxon>Bacillota</taxon>
        <taxon>Bacilli</taxon>
        <taxon>Bacillales</taxon>
        <taxon>Paenibacillaceae</taxon>
        <taxon>Paenibacillus</taxon>
    </lineage>
</organism>
<evidence type="ECO:0000256" key="6">
    <source>
        <dbReference type="PIRSR" id="PIRSR000337-1"/>
    </source>
</evidence>
<proteinExistence type="inferred from homology"/>
<evidence type="ECO:0000313" key="9">
    <source>
        <dbReference type="Proteomes" id="UP000006620"/>
    </source>
</evidence>
<dbReference type="CDD" id="cd01095">
    <property type="entry name" value="Nitrilotriacetate_monoxgenase"/>
    <property type="match status" value="1"/>
</dbReference>
<dbReference type="InterPro" id="IPR016215">
    <property type="entry name" value="NTA_MOA"/>
</dbReference>
<dbReference type="InterPro" id="IPR036661">
    <property type="entry name" value="Luciferase-like_sf"/>
</dbReference>
<evidence type="ECO:0000256" key="4">
    <source>
        <dbReference type="ARBA" id="ARBA00023033"/>
    </source>
</evidence>
<dbReference type="PIRSF" id="PIRSF000337">
    <property type="entry name" value="NTA_MOA"/>
    <property type="match status" value="1"/>
</dbReference>
<dbReference type="PANTHER" id="PTHR30011">
    <property type="entry name" value="ALKANESULFONATE MONOOXYGENASE-RELATED"/>
    <property type="match status" value="1"/>
</dbReference>
<dbReference type="PATRIC" id="fig|1036673.3.peg.4586"/>
<dbReference type="RefSeq" id="WP_013918649.1">
    <property type="nucleotide sequence ID" value="NC_015690.1"/>
</dbReference>
<evidence type="ECO:0000256" key="1">
    <source>
        <dbReference type="ARBA" id="ARBA00022630"/>
    </source>
</evidence>
<comment type="similarity">
    <text evidence="5">Belongs to the NtaA/SnaA/DszA monooxygenase family.</text>
</comment>
<dbReference type="Gene3D" id="3.20.20.30">
    <property type="entry name" value="Luciferase-like domain"/>
    <property type="match status" value="1"/>
</dbReference>
<keyword evidence="1 6" id="KW-0285">Flavoprotein</keyword>